<dbReference type="STRING" id="1609559.TQ32_10330"/>
<reference evidence="3" key="1">
    <citation type="submission" date="2015-02" db="EMBL/GenBank/DDBJ databases">
        <title>Pyrococcus kukulkanii sp. nov., a novel hyperthermophilic archaeon isolated from a deep-sea hydrothermal vent at the Guaymas Basin.</title>
        <authorList>
            <person name="Oger P.M."/>
            <person name="Callac N."/>
            <person name="Jebbar M."/>
            <person name="Godfroy A."/>
        </authorList>
    </citation>
    <scope>NUCLEOTIDE SEQUENCE [LARGE SCALE GENOMIC DNA]</scope>
    <source>
        <strain evidence="3">NCB100</strain>
    </source>
</reference>
<sequence>MGYTIYYRVRITRWSEFVKFIERICHGLGIELELSNDSVMIKGESVESLLIPAKGEGFVKTYGKEPVTSIYLLILYSVSAFGSVLVWED</sequence>
<feature type="transmembrane region" description="Helical" evidence="1">
    <location>
        <begin position="70"/>
        <end position="87"/>
    </location>
</feature>
<gene>
    <name evidence="2" type="ORF">TQ32_10330</name>
</gene>
<protein>
    <submittedName>
        <fullName evidence="2">Uncharacterized protein</fullName>
    </submittedName>
</protein>
<proteinExistence type="predicted"/>
<dbReference type="EMBL" id="CP010835">
    <property type="protein sequence ID" value="AMM54838.1"/>
    <property type="molecule type" value="Genomic_DNA"/>
</dbReference>
<dbReference type="AlphaFoldDB" id="A0A127BBX6"/>
<evidence type="ECO:0000313" key="3">
    <source>
        <dbReference type="Proteomes" id="UP000070587"/>
    </source>
</evidence>
<dbReference type="GeneID" id="28492242"/>
<reference evidence="2 3" key="2">
    <citation type="journal article" date="2016" name="Int. J. Syst. Evol. Microbiol.">
        <title>Pyrococcus kukulkanii sp. nov., a hyperthermophilic, piezophilic archaeon isolated from a deep-sea hydrothermal vent.</title>
        <authorList>
            <person name="Callac N."/>
            <person name="Oger P."/>
            <person name="Lesongeur F."/>
            <person name="Rattray J.E."/>
            <person name="Vannier P."/>
            <person name="Michoud G."/>
            <person name="Beauverger M."/>
            <person name="Gayet N."/>
            <person name="Rouxel O."/>
            <person name="Jebbar M."/>
            <person name="Godfroy A."/>
        </authorList>
    </citation>
    <scope>NUCLEOTIDE SEQUENCE [LARGE SCALE GENOMIC DNA]</scope>
    <source>
        <strain evidence="2 3">NCB100</strain>
    </source>
</reference>
<dbReference type="OrthoDB" id="86278at2157"/>
<name>A0A127BBX6_9EURY</name>
<organism evidence="2 3">
    <name type="scientific">Pyrococcus kukulkanii</name>
    <dbReference type="NCBI Taxonomy" id="1609559"/>
    <lineage>
        <taxon>Archaea</taxon>
        <taxon>Methanobacteriati</taxon>
        <taxon>Methanobacteriota</taxon>
        <taxon>Thermococci</taxon>
        <taxon>Thermococcales</taxon>
        <taxon>Thermococcaceae</taxon>
        <taxon>Pyrococcus</taxon>
    </lineage>
</organism>
<evidence type="ECO:0000313" key="2">
    <source>
        <dbReference type="EMBL" id="AMM54838.1"/>
    </source>
</evidence>
<dbReference type="RefSeq" id="WP_068324334.1">
    <property type="nucleotide sequence ID" value="NZ_CP010835.1"/>
</dbReference>
<evidence type="ECO:0000256" key="1">
    <source>
        <dbReference type="SAM" id="Phobius"/>
    </source>
</evidence>
<dbReference type="KEGG" id="pyc:TQ32_10330"/>
<keyword evidence="1" id="KW-0812">Transmembrane</keyword>
<dbReference type="Proteomes" id="UP000070587">
    <property type="component" value="Chromosome"/>
</dbReference>
<keyword evidence="1" id="KW-0472">Membrane</keyword>
<keyword evidence="1" id="KW-1133">Transmembrane helix</keyword>
<accession>A0A127BBX6</accession>